<feature type="chain" id="PRO_5019462561" description="TGF-beta propeptide domain-containing protein" evidence="1">
    <location>
        <begin position="22"/>
        <end position="107"/>
    </location>
</feature>
<dbReference type="Proteomes" id="UP000287033">
    <property type="component" value="Unassembled WGS sequence"/>
</dbReference>
<gene>
    <name evidence="2" type="ORF">chiPu_0011177</name>
</gene>
<organism evidence="2 3">
    <name type="scientific">Chiloscyllium punctatum</name>
    <name type="common">Brownbanded bambooshark</name>
    <name type="synonym">Hemiscyllium punctatum</name>
    <dbReference type="NCBI Taxonomy" id="137246"/>
    <lineage>
        <taxon>Eukaryota</taxon>
        <taxon>Metazoa</taxon>
        <taxon>Chordata</taxon>
        <taxon>Craniata</taxon>
        <taxon>Vertebrata</taxon>
        <taxon>Chondrichthyes</taxon>
        <taxon>Elasmobranchii</taxon>
        <taxon>Galeomorphii</taxon>
        <taxon>Galeoidea</taxon>
        <taxon>Orectolobiformes</taxon>
        <taxon>Hemiscylliidae</taxon>
        <taxon>Chiloscyllium</taxon>
    </lineage>
</organism>
<evidence type="ECO:0000313" key="3">
    <source>
        <dbReference type="Proteomes" id="UP000287033"/>
    </source>
</evidence>
<comment type="caution">
    <text evidence="2">The sequence shown here is derived from an EMBL/GenBank/DDBJ whole genome shotgun (WGS) entry which is preliminary data.</text>
</comment>
<feature type="signal peptide" evidence="1">
    <location>
        <begin position="1"/>
        <end position="21"/>
    </location>
</feature>
<evidence type="ECO:0000256" key="1">
    <source>
        <dbReference type="SAM" id="SignalP"/>
    </source>
</evidence>
<keyword evidence="1" id="KW-0732">Signal</keyword>
<sequence length="107" mass="12235">MSTNTVYYWRLLLLFLIQVQARPRPQNNLQTLSKLLEGEVERYLLQEALEDGTEGTSPVGTSLDLQNGQRSWNENLQDLGSQHRVPDGSLIQLLMTWDADHLTQGLR</sequence>
<keyword evidence="3" id="KW-1185">Reference proteome</keyword>
<dbReference type="OrthoDB" id="8911465at2759"/>
<accession>A0A401SQS3</accession>
<name>A0A401SQS3_CHIPU</name>
<reference evidence="2 3" key="1">
    <citation type="journal article" date="2018" name="Nat. Ecol. Evol.">
        <title>Shark genomes provide insights into elasmobranch evolution and the origin of vertebrates.</title>
        <authorList>
            <person name="Hara Y"/>
            <person name="Yamaguchi K"/>
            <person name="Onimaru K"/>
            <person name="Kadota M"/>
            <person name="Koyanagi M"/>
            <person name="Keeley SD"/>
            <person name="Tatsumi K"/>
            <person name="Tanaka K"/>
            <person name="Motone F"/>
            <person name="Kageyama Y"/>
            <person name="Nozu R"/>
            <person name="Adachi N"/>
            <person name="Nishimura O"/>
            <person name="Nakagawa R"/>
            <person name="Tanegashima C"/>
            <person name="Kiyatake I"/>
            <person name="Matsumoto R"/>
            <person name="Murakumo K"/>
            <person name="Nishida K"/>
            <person name="Terakita A"/>
            <person name="Kuratani S"/>
            <person name="Sato K"/>
            <person name="Hyodo S Kuraku.S."/>
        </authorList>
    </citation>
    <scope>NUCLEOTIDE SEQUENCE [LARGE SCALE GENOMIC DNA]</scope>
</reference>
<protein>
    <recommendedName>
        <fullName evidence="4">TGF-beta propeptide domain-containing protein</fullName>
    </recommendedName>
</protein>
<proteinExistence type="predicted"/>
<dbReference type="EMBL" id="BEZZ01000455">
    <property type="protein sequence ID" value="GCC32713.1"/>
    <property type="molecule type" value="Genomic_DNA"/>
</dbReference>
<evidence type="ECO:0008006" key="4">
    <source>
        <dbReference type="Google" id="ProtNLM"/>
    </source>
</evidence>
<evidence type="ECO:0000313" key="2">
    <source>
        <dbReference type="EMBL" id="GCC32713.1"/>
    </source>
</evidence>
<dbReference type="AlphaFoldDB" id="A0A401SQS3"/>
<dbReference type="OMA" id="PNAIWDA"/>